<gene>
    <name evidence="1" type="ORF">DPEC_G00167600</name>
</gene>
<evidence type="ECO:0000313" key="1">
    <source>
        <dbReference type="EMBL" id="KAJ8003262.1"/>
    </source>
</evidence>
<protein>
    <submittedName>
        <fullName evidence="1">Uncharacterized protein</fullName>
    </submittedName>
</protein>
<organism evidence="1 2">
    <name type="scientific">Dallia pectoralis</name>
    <name type="common">Alaska blackfish</name>
    <dbReference type="NCBI Taxonomy" id="75939"/>
    <lineage>
        <taxon>Eukaryota</taxon>
        <taxon>Metazoa</taxon>
        <taxon>Chordata</taxon>
        <taxon>Craniata</taxon>
        <taxon>Vertebrata</taxon>
        <taxon>Euteleostomi</taxon>
        <taxon>Actinopterygii</taxon>
        <taxon>Neopterygii</taxon>
        <taxon>Teleostei</taxon>
        <taxon>Protacanthopterygii</taxon>
        <taxon>Esociformes</taxon>
        <taxon>Umbridae</taxon>
        <taxon>Dallia</taxon>
    </lineage>
</organism>
<dbReference type="EMBL" id="CM055740">
    <property type="protein sequence ID" value="KAJ8003262.1"/>
    <property type="molecule type" value="Genomic_DNA"/>
</dbReference>
<sequence length="110" mass="12956">MPPAKPVYLPTLPCPKQPAASQWRYRASPYNLDLYFHRDTSFVTYETTVRQLSEHNWCPSPHYCRSFVWLRPSCAPLTNRDLIQYLILSKWESCHCWCQGHISNLAVIRT</sequence>
<keyword evidence="2" id="KW-1185">Reference proteome</keyword>
<dbReference type="Proteomes" id="UP001157502">
    <property type="component" value="Chromosome 13"/>
</dbReference>
<accession>A0ACC2GI71</accession>
<comment type="caution">
    <text evidence="1">The sequence shown here is derived from an EMBL/GenBank/DDBJ whole genome shotgun (WGS) entry which is preliminary data.</text>
</comment>
<name>A0ACC2GI71_DALPE</name>
<evidence type="ECO:0000313" key="2">
    <source>
        <dbReference type="Proteomes" id="UP001157502"/>
    </source>
</evidence>
<reference evidence="1" key="1">
    <citation type="submission" date="2021-05" db="EMBL/GenBank/DDBJ databases">
        <authorList>
            <person name="Pan Q."/>
            <person name="Jouanno E."/>
            <person name="Zahm M."/>
            <person name="Klopp C."/>
            <person name="Cabau C."/>
            <person name="Louis A."/>
            <person name="Berthelot C."/>
            <person name="Parey E."/>
            <person name="Roest Crollius H."/>
            <person name="Montfort J."/>
            <person name="Robinson-Rechavi M."/>
            <person name="Bouchez O."/>
            <person name="Lampietro C."/>
            <person name="Lopez Roques C."/>
            <person name="Donnadieu C."/>
            <person name="Postlethwait J."/>
            <person name="Bobe J."/>
            <person name="Dillon D."/>
            <person name="Chandos A."/>
            <person name="von Hippel F."/>
            <person name="Guiguen Y."/>
        </authorList>
    </citation>
    <scope>NUCLEOTIDE SEQUENCE</scope>
    <source>
        <strain evidence="1">YG-Jan2019</strain>
    </source>
</reference>
<proteinExistence type="predicted"/>